<dbReference type="PROSITE" id="PS52029">
    <property type="entry name" value="LD_TPASE"/>
    <property type="match status" value="1"/>
</dbReference>
<keyword evidence="5 6" id="KW-0961">Cell wall biogenesis/degradation</keyword>
<feature type="compositionally biased region" description="Basic and acidic residues" evidence="7">
    <location>
        <begin position="75"/>
        <end position="90"/>
    </location>
</feature>
<dbReference type="GO" id="GO:0071972">
    <property type="term" value="F:peptidoglycan L,D-transpeptidase activity"/>
    <property type="evidence" value="ECO:0007669"/>
    <property type="project" value="TreeGrafter"/>
</dbReference>
<evidence type="ECO:0000256" key="2">
    <source>
        <dbReference type="ARBA" id="ARBA00022679"/>
    </source>
</evidence>
<dbReference type="AlphaFoldDB" id="A0A6L9SHK0"/>
<dbReference type="Proteomes" id="UP000475214">
    <property type="component" value="Unassembled WGS sequence"/>
</dbReference>
<dbReference type="EMBL" id="JAAGOA010000029">
    <property type="protein sequence ID" value="NEE04118.1"/>
    <property type="molecule type" value="Genomic_DNA"/>
</dbReference>
<dbReference type="Pfam" id="PF03734">
    <property type="entry name" value="YkuD"/>
    <property type="match status" value="1"/>
</dbReference>
<dbReference type="GO" id="GO:0071555">
    <property type="term" value="P:cell wall organization"/>
    <property type="evidence" value="ECO:0007669"/>
    <property type="project" value="UniProtKB-UniRule"/>
</dbReference>
<dbReference type="GO" id="GO:0016740">
    <property type="term" value="F:transferase activity"/>
    <property type="evidence" value="ECO:0007669"/>
    <property type="project" value="UniProtKB-KW"/>
</dbReference>
<dbReference type="PANTHER" id="PTHR30582">
    <property type="entry name" value="L,D-TRANSPEPTIDASE"/>
    <property type="match status" value="1"/>
</dbReference>
<dbReference type="InterPro" id="IPR038063">
    <property type="entry name" value="Transpep_catalytic_dom"/>
</dbReference>
<keyword evidence="3 6" id="KW-0133">Cell shape</keyword>
<feature type="domain" description="L,D-TPase catalytic" evidence="8">
    <location>
        <begin position="160"/>
        <end position="285"/>
    </location>
</feature>
<proteinExistence type="predicted"/>
<sequence>MSGRYGASRHAPKRYPGRERARAPRLLRFVGVLLGASLFTGGVFALVSAGDAPGSRDVMSDDHAAPDADAAALIRDPDHISRSGGRDPGRRVHSLPRVVPERRDDVEEPRTPAPSSSPTADDDRPAATVRPERPTADPTSDPNVKPEVDPALPADSGEGRRIVYDITRQQVWLVEDGDEVVRTYPVSGSRDDELVPEGTYEVFSTSEDAISWDYESTMRYMVRFHRGENSNIGFHDIPVYDDSGKAAQTLAELGTPLSDGCVRQAPEDAEALWDFAPVGTEVVVVRT</sequence>
<dbReference type="UniPathway" id="UPA00219"/>
<dbReference type="GO" id="GO:0008360">
    <property type="term" value="P:regulation of cell shape"/>
    <property type="evidence" value="ECO:0007669"/>
    <property type="project" value="UniProtKB-UniRule"/>
</dbReference>
<protein>
    <submittedName>
        <fullName evidence="9">L,D-transpeptidase family protein</fullName>
    </submittedName>
</protein>
<comment type="pathway">
    <text evidence="1 6">Cell wall biogenesis; peptidoglycan biosynthesis.</text>
</comment>
<feature type="compositionally biased region" description="Basic and acidic residues" evidence="7">
    <location>
        <begin position="121"/>
        <end position="135"/>
    </location>
</feature>
<dbReference type="GO" id="GO:0018104">
    <property type="term" value="P:peptidoglycan-protein cross-linking"/>
    <property type="evidence" value="ECO:0007669"/>
    <property type="project" value="TreeGrafter"/>
</dbReference>
<keyword evidence="2" id="KW-0808">Transferase</keyword>
<dbReference type="CDD" id="cd16913">
    <property type="entry name" value="YkuD_like"/>
    <property type="match status" value="1"/>
</dbReference>
<dbReference type="InterPro" id="IPR005490">
    <property type="entry name" value="LD_TPept_cat_dom"/>
</dbReference>
<evidence type="ECO:0000256" key="1">
    <source>
        <dbReference type="ARBA" id="ARBA00004752"/>
    </source>
</evidence>
<evidence type="ECO:0000256" key="7">
    <source>
        <dbReference type="SAM" id="MobiDB-lite"/>
    </source>
</evidence>
<feature type="active site" description="Nucleophile" evidence="6">
    <location>
        <position position="261"/>
    </location>
</feature>
<keyword evidence="4 6" id="KW-0573">Peptidoglycan synthesis</keyword>
<keyword evidence="10" id="KW-1185">Reference proteome</keyword>
<evidence type="ECO:0000256" key="3">
    <source>
        <dbReference type="ARBA" id="ARBA00022960"/>
    </source>
</evidence>
<name>A0A6L9SHK0_9ACTN</name>
<evidence type="ECO:0000256" key="5">
    <source>
        <dbReference type="ARBA" id="ARBA00023316"/>
    </source>
</evidence>
<evidence type="ECO:0000259" key="8">
    <source>
        <dbReference type="PROSITE" id="PS52029"/>
    </source>
</evidence>
<evidence type="ECO:0000256" key="4">
    <source>
        <dbReference type="ARBA" id="ARBA00022984"/>
    </source>
</evidence>
<evidence type="ECO:0000313" key="10">
    <source>
        <dbReference type="Proteomes" id="UP000475214"/>
    </source>
</evidence>
<reference evidence="9 10" key="1">
    <citation type="submission" date="2020-02" db="EMBL/GenBank/DDBJ databases">
        <authorList>
            <person name="Li X.-J."/>
            <person name="Han X.-M."/>
        </authorList>
    </citation>
    <scope>NUCLEOTIDE SEQUENCE [LARGE SCALE GENOMIC DNA]</scope>
    <source>
        <strain evidence="9 10">CCTCC AB 2017055</strain>
    </source>
</reference>
<dbReference type="GO" id="GO:0005576">
    <property type="term" value="C:extracellular region"/>
    <property type="evidence" value="ECO:0007669"/>
    <property type="project" value="TreeGrafter"/>
</dbReference>
<feature type="region of interest" description="Disordered" evidence="7">
    <location>
        <begin position="71"/>
        <end position="156"/>
    </location>
</feature>
<feature type="compositionally biased region" description="Basic and acidic residues" evidence="7">
    <location>
        <begin position="99"/>
        <end position="110"/>
    </location>
</feature>
<accession>A0A6L9SHK0</accession>
<dbReference type="RefSeq" id="WP_163744367.1">
    <property type="nucleotide sequence ID" value="NZ_JAAGOA010000029.1"/>
</dbReference>
<organism evidence="9 10">
    <name type="scientific">Phytoactinopolyspora halotolerans</name>
    <dbReference type="NCBI Taxonomy" id="1981512"/>
    <lineage>
        <taxon>Bacteria</taxon>
        <taxon>Bacillati</taxon>
        <taxon>Actinomycetota</taxon>
        <taxon>Actinomycetes</taxon>
        <taxon>Jiangellales</taxon>
        <taxon>Jiangellaceae</taxon>
        <taxon>Phytoactinopolyspora</taxon>
    </lineage>
</organism>
<dbReference type="PANTHER" id="PTHR30582:SF2">
    <property type="entry name" value="L,D-TRANSPEPTIDASE YCIB-RELATED"/>
    <property type="match status" value="1"/>
</dbReference>
<dbReference type="InterPro" id="IPR050979">
    <property type="entry name" value="LD-transpeptidase"/>
</dbReference>
<dbReference type="SUPFAM" id="SSF141523">
    <property type="entry name" value="L,D-transpeptidase catalytic domain-like"/>
    <property type="match status" value="1"/>
</dbReference>
<gene>
    <name evidence="9" type="ORF">G1H10_28505</name>
</gene>
<evidence type="ECO:0000256" key="6">
    <source>
        <dbReference type="PROSITE-ProRule" id="PRU01373"/>
    </source>
</evidence>
<feature type="active site" description="Proton donor/acceptor" evidence="6">
    <location>
        <position position="235"/>
    </location>
</feature>
<comment type="caution">
    <text evidence="9">The sequence shown here is derived from an EMBL/GenBank/DDBJ whole genome shotgun (WGS) entry which is preliminary data.</text>
</comment>
<evidence type="ECO:0000313" key="9">
    <source>
        <dbReference type="EMBL" id="NEE04118.1"/>
    </source>
</evidence>
<dbReference type="Gene3D" id="2.40.440.10">
    <property type="entry name" value="L,D-transpeptidase catalytic domain-like"/>
    <property type="match status" value="1"/>
</dbReference>